<keyword evidence="5" id="KW-1133">Transmembrane helix</keyword>
<keyword evidence="5" id="KW-0812">Transmembrane</keyword>
<dbReference type="GO" id="GO:0008360">
    <property type="term" value="P:regulation of cell shape"/>
    <property type="evidence" value="ECO:0007669"/>
    <property type="project" value="UniProtKB-KW"/>
</dbReference>
<sequence length="278" mass="30732">MLRILQFLYNLRSFLLFILLEIIAIWLLVANNSPQGAAFFNSSNALVGSILETQSNVSDFFSLAEANEALVVENSRLMEQLSSLKLEPDSVEISLDSALSSQFEFMGARVISNSLRYTQNHMTLNKGRNQGVKPGMGIFNESGVVGRVKSVSDNYAVGISLLNNDLLISSIIKSTGDFGSINWDGQDSQKAKMLYVPRHVQAQVGDTVVTSGYSAVFPRNLKIGIISNVIQSSDPNYLDIEVTLTADFSKISYVYLVENTQIDELDSLYQQSELTNEF</sequence>
<feature type="domain" description="Rod shape-determining protein MreC beta-barrel core" evidence="6">
    <location>
        <begin position="110"/>
        <end position="258"/>
    </location>
</feature>
<evidence type="ECO:0000256" key="1">
    <source>
        <dbReference type="ARBA" id="ARBA00009369"/>
    </source>
</evidence>
<dbReference type="Gene3D" id="2.40.10.350">
    <property type="entry name" value="Rod shape-determining protein MreC, domain 2"/>
    <property type="match status" value="1"/>
</dbReference>
<evidence type="ECO:0000313" key="8">
    <source>
        <dbReference type="Proteomes" id="UP000185221"/>
    </source>
</evidence>
<proteinExistence type="inferred from homology"/>
<organism evidence="7 8">
    <name type="scientific">Algoriphagus halophilus</name>
    <dbReference type="NCBI Taxonomy" id="226505"/>
    <lineage>
        <taxon>Bacteria</taxon>
        <taxon>Pseudomonadati</taxon>
        <taxon>Bacteroidota</taxon>
        <taxon>Cytophagia</taxon>
        <taxon>Cytophagales</taxon>
        <taxon>Cyclobacteriaceae</taxon>
        <taxon>Algoriphagus</taxon>
    </lineage>
</organism>
<dbReference type="InterPro" id="IPR042177">
    <property type="entry name" value="Cell/Rod_1"/>
</dbReference>
<feature type="transmembrane region" description="Helical" evidence="5">
    <location>
        <begin position="7"/>
        <end position="29"/>
    </location>
</feature>
<evidence type="ECO:0000256" key="5">
    <source>
        <dbReference type="SAM" id="Phobius"/>
    </source>
</evidence>
<comment type="similarity">
    <text evidence="1">Belongs to the MreC family.</text>
</comment>
<gene>
    <name evidence="7" type="ORF">SAMN05444394_3869</name>
</gene>
<evidence type="ECO:0000259" key="6">
    <source>
        <dbReference type="Pfam" id="PF04085"/>
    </source>
</evidence>
<accession>A0A1N6HPA4</accession>
<dbReference type="Pfam" id="PF04085">
    <property type="entry name" value="MreC"/>
    <property type="match status" value="1"/>
</dbReference>
<keyword evidence="3" id="KW-0133">Cell shape</keyword>
<name>A0A1N6HPA4_9BACT</name>
<dbReference type="STRING" id="226505.SAMN05444394_3869"/>
<dbReference type="GO" id="GO:0005886">
    <property type="term" value="C:plasma membrane"/>
    <property type="evidence" value="ECO:0007669"/>
    <property type="project" value="TreeGrafter"/>
</dbReference>
<dbReference type="InterPro" id="IPR042175">
    <property type="entry name" value="Cell/Rod_MreC_2"/>
</dbReference>
<dbReference type="PANTHER" id="PTHR34138:SF1">
    <property type="entry name" value="CELL SHAPE-DETERMINING PROTEIN MREC"/>
    <property type="match status" value="1"/>
</dbReference>
<protein>
    <recommendedName>
        <fullName evidence="2">Cell shape-determining protein MreC</fullName>
    </recommendedName>
    <alternativeName>
        <fullName evidence="4">Cell shape protein MreC</fullName>
    </alternativeName>
</protein>
<dbReference type="PANTHER" id="PTHR34138">
    <property type="entry name" value="CELL SHAPE-DETERMINING PROTEIN MREC"/>
    <property type="match status" value="1"/>
</dbReference>
<evidence type="ECO:0000256" key="3">
    <source>
        <dbReference type="ARBA" id="ARBA00022960"/>
    </source>
</evidence>
<evidence type="ECO:0000256" key="2">
    <source>
        <dbReference type="ARBA" id="ARBA00013855"/>
    </source>
</evidence>
<dbReference type="NCBIfam" id="NF010532">
    <property type="entry name" value="PRK13922.9-3"/>
    <property type="match status" value="1"/>
</dbReference>
<dbReference type="Proteomes" id="UP000185221">
    <property type="component" value="Unassembled WGS sequence"/>
</dbReference>
<evidence type="ECO:0000256" key="4">
    <source>
        <dbReference type="ARBA" id="ARBA00032089"/>
    </source>
</evidence>
<keyword evidence="8" id="KW-1185">Reference proteome</keyword>
<dbReference type="InterPro" id="IPR007221">
    <property type="entry name" value="MreC"/>
</dbReference>
<dbReference type="RefSeq" id="WP_074226655.1">
    <property type="nucleotide sequence ID" value="NZ_FSRC01000004.1"/>
</dbReference>
<keyword evidence="5" id="KW-0472">Membrane</keyword>
<dbReference type="OrthoDB" id="9811827at2"/>
<dbReference type="EMBL" id="FSRC01000004">
    <property type="protein sequence ID" value="SIO21601.1"/>
    <property type="molecule type" value="Genomic_DNA"/>
</dbReference>
<reference evidence="8" key="1">
    <citation type="submission" date="2016-11" db="EMBL/GenBank/DDBJ databases">
        <authorList>
            <person name="Varghese N."/>
            <person name="Submissions S."/>
        </authorList>
    </citation>
    <scope>NUCLEOTIDE SEQUENCE [LARGE SCALE GENOMIC DNA]</scope>
    <source>
        <strain evidence="8">DSM 15292</strain>
    </source>
</reference>
<dbReference type="AlphaFoldDB" id="A0A1N6HPA4"/>
<dbReference type="InterPro" id="IPR055342">
    <property type="entry name" value="MreC_beta-barrel_core"/>
</dbReference>
<dbReference type="Gene3D" id="2.40.10.340">
    <property type="entry name" value="Rod shape-determining protein MreC, domain 1"/>
    <property type="match status" value="1"/>
</dbReference>
<evidence type="ECO:0000313" key="7">
    <source>
        <dbReference type="EMBL" id="SIO21601.1"/>
    </source>
</evidence>